<dbReference type="GO" id="GO:0004497">
    <property type="term" value="F:monooxygenase activity"/>
    <property type="evidence" value="ECO:0007669"/>
    <property type="project" value="UniProtKB-KW"/>
</dbReference>
<dbReference type="AlphaFoldDB" id="A0A9J6H2U2"/>
<evidence type="ECO:0000256" key="2">
    <source>
        <dbReference type="ARBA" id="ARBA00004586"/>
    </source>
</evidence>
<dbReference type="Gene3D" id="1.10.630.10">
    <property type="entry name" value="Cytochrome P450"/>
    <property type="match status" value="2"/>
</dbReference>
<evidence type="ECO:0000256" key="1">
    <source>
        <dbReference type="ARBA" id="ARBA00001971"/>
    </source>
</evidence>
<evidence type="ECO:0000313" key="9">
    <source>
        <dbReference type="EMBL" id="KAH9381579.1"/>
    </source>
</evidence>
<evidence type="ECO:0000313" key="10">
    <source>
        <dbReference type="Proteomes" id="UP000821853"/>
    </source>
</evidence>
<dbReference type="VEuPathDB" id="VectorBase:HLOH_046456"/>
<comment type="similarity">
    <text evidence="3">Belongs to the cytochrome P450 family.</text>
</comment>
<keyword evidence="5" id="KW-0256">Endoplasmic reticulum</keyword>
<dbReference type="EMBL" id="JABSTR010000011">
    <property type="protein sequence ID" value="KAH9381579.1"/>
    <property type="molecule type" value="Genomic_DNA"/>
</dbReference>
<protein>
    <recommendedName>
        <fullName evidence="11">Cytochrome P450</fullName>
    </recommendedName>
</protein>
<evidence type="ECO:0000256" key="7">
    <source>
        <dbReference type="ARBA" id="ARBA00023033"/>
    </source>
</evidence>
<dbReference type="PANTHER" id="PTHR24291">
    <property type="entry name" value="CYTOCHROME P450 FAMILY 4"/>
    <property type="match status" value="1"/>
</dbReference>
<dbReference type="PRINTS" id="PR00463">
    <property type="entry name" value="EP450I"/>
</dbReference>
<gene>
    <name evidence="9" type="ORF">HPB48_006522</name>
</gene>
<dbReference type="GO" id="GO:0005789">
    <property type="term" value="C:endoplasmic reticulum membrane"/>
    <property type="evidence" value="ECO:0007669"/>
    <property type="project" value="UniProtKB-SubCell"/>
</dbReference>
<dbReference type="InterPro" id="IPR001128">
    <property type="entry name" value="Cyt_P450"/>
</dbReference>
<dbReference type="GO" id="GO:0020037">
    <property type="term" value="F:heme binding"/>
    <property type="evidence" value="ECO:0007669"/>
    <property type="project" value="InterPro"/>
</dbReference>
<dbReference type="OrthoDB" id="6515167at2759"/>
<evidence type="ECO:0000256" key="3">
    <source>
        <dbReference type="ARBA" id="ARBA00010617"/>
    </source>
</evidence>
<keyword evidence="8" id="KW-0472">Membrane</keyword>
<dbReference type="Proteomes" id="UP000821853">
    <property type="component" value="Chromosome 9"/>
</dbReference>
<keyword evidence="4" id="KW-0479">Metal-binding</keyword>
<dbReference type="Pfam" id="PF00067">
    <property type="entry name" value="p450"/>
    <property type="match status" value="1"/>
</dbReference>
<accession>A0A9J6H2U2</accession>
<dbReference type="SUPFAM" id="SSF48264">
    <property type="entry name" value="Cytochrome P450"/>
    <property type="match status" value="1"/>
</dbReference>
<evidence type="ECO:0000256" key="5">
    <source>
        <dbReference type="ARBA" id="ARBA00022824"/>
    </source>
</evidence>
<evidence type="ECO:0000256" key="8">
    <source>
        <dbReference type="ARBA" id="ARBA00023136"/>
    </source>
</evidence>
<keyword evidence="6" id="KW-0408">Iron</keyword>
<proteinExistence type="inferred from homology"/>
<dbReference type="PANTHER" id="PTHR24291:SF189">
    <property type="entry name" value="CYTOCHROME P450 4C3-RELATED"/>
    <property type="match status" value="1"/>
</dbReference>
<organism evidence="9 10">
    <name type="scientific">Haemaphysalis longicornis</name>
    <name type="common">Bush tick</name>
    <dbReference type="NCBI Taxonomy" id="44386"/>
    <lineage>
        <taxon>Eukaryota</taxon>
        <taxon>Metazoa</taxon>
        <taxon>Ecdysozoa</taxon>
        <taxon>Arthropoda</taxon>
        <taxon>Chelicerata</taxon>
        <taxon>Arachnida</taxon>
        <taxon>Acari</taxon>
        <taxon>Parasitiformes</taxon>
        <taxon>Ixodida</taxon>
        <taxon>Ixodoidea</taxon>
        <taxon>Ixodidae</taxon>
        <taxon>Haemaphysalinae</taxon>
        <taxon>Haemaphysalis</taxon>
    </lineage>
</organism>
<keyword evidence="4" id="KW-0349">Heme</keyword>
<evidence type="ECO:0000256" key="4">
    <source>
        <dbReference type="ARBA" id="ARBA00022617"/>
    </source>
</evidence>
<comment type="cofactor">
    <cofactor evidence="1">
        <name>heme</name>
        <dbReference type="ChEBI" id="CHEBI:30413"/>
    </cofactor>
</comment>
<comment type="subcellular location">
    <subcellularLocation>
        <location evidence="2">Endoplasmic reticulum membrane</location>
    </subcellularLocation>
</comment>
<comment type="caution">
    <text evidence="9">The sequence shown here is derived from an EMBL/GenBank/DDBJ whole genome shotgun (WGS) entry which is preliminary data.</text>
</comment>
<dbReference type="InterPro" id="IPR036396">
    <property type="entry name" value="Cyt_P450_sf"/>
</dbReference>
<keyword evidence="7" id="KW-0503">Monooxygenase</keyword>
<evidence type="ECO:0008006" key="11">
    <source>
        <dbReference type="Google" id="ProtNLM"/>
    </source>
</evidence>
<dbReference type="InterPro" id="IPR002401">
    <property type="entry name" value="Cyt_P450_E_grp-I"/>
</dbReference>
<keyword evidence="7" id="KW-0560">Oxidoreductase</keyword>
<dbReference type="GO" id="GO:0005506">
    <property type="term" value="F:iron ion binding"/>
    <property type="evidence" value="ECO:0007669"/>
    <property type="project" value="InterPro"/>
</dbReference>
<name>A0A9J6H2U2_HAELO</name>
<dbReference type="GO" id="GO:0016705">
    <property type="term" value="F:oxidoreductase activity, acting on paired donors, with incorporation or reduction of molecular oxygen"/>
    <property type="evidence" value="ECO:0007669"/>
    <property type="project" value="InterPro"/>
</dbReference>
<sequence length="170" mass="19162">MDTINAQSFILATKLGKLSRTNPNFDVLPVVTMCTLDTICETVMGTTISAQTNENSPYVMAVHRTPRPFMDLLLLEHFKGNITEDGIREEVDTFMFAGHDTTATGISWALFLIGHHPEEQKMIHDELDSIFGDDKDRYVNTRGLEADEIFGVRNQGKPSKGYPTMTRFPY</sequence>
<evidence type="ECO:0000256" key="6">
    <source>
        <dbReference type="ARBA" id="ARBA00023004"/>
    </source>
</evidence>
<keyword evidence="10" id="KW-1185">Reference proteome</keyword>
<reference evidence="9 10" key="1">
    <citation type="journal article" date="2020" name="Cell">
        <title>Large-Scale Comparative Analyses of Tick Genomes Elucidate Their Genetic Diversity and Vector Capacities.</title>
        <authorList>
            <consortium name="Tick Genome and Microbiome Consortium (TIGMIC)"/>
            <person name="Jia N."/>
            <person name="Wang J."/>
            <person name="Shi W."/>
            <person name="Du L."/>
            <person name="Sun Y."/>
            <person name="Zhan W."/>
            <person name="Jiang J.F."/>
            <person name="Wang Q."/>
            <person name="Zhang B."/>
            <person name="Ji P."/>
            <person name="Bell-Sakyi L."/>
            <person name="Cui X.M."/>
            <person name="Yuan T.T."/>
            <person name="Jiang B.G."/>
            <person name="Yang W.F."/>
            <person name="Lam T.T."/>
            <person name="Chang Q.C."/>
            <person name="Ding S.J."/>
            <person name="Wang X.J."/>
            <person name="Zhu J.G."/>
            <person name="Ruan X.D."/>
            <person name="Zhao L."/>
            <person name="Wei J.T."/>
            <person name="Ye R.Z."/>
            <person name="Que T.C."/>
            <person name="Du C.H."/>
            <person name="Zhou Y.H."/>
            <person name="Cheng J.X."/>
            <person name="Dai P.F."/>
            <person name="Guo W.B."/>
            <person name="Han X.H."/>
            <person name="Huang E.J."/>
            <person name="Li L.F."/>
            <person name="Wei W."/>
            <person name="Gao Y.C."/>
            <person name="Liu J.Z."/>
            <person name="Shao H.Z."/>
            <person name="Wang X."/>
            <person name="Wang C.C."/>
            <person name="Yang T.C."/>
            <person name="Huo Q.B."/>
            <person name="Li W."/>
            <person name="Chen H.Y."/>
            <person name="Chen S.E."/>
            <person name="Zhou L.G."/>
            <person name="Ni X.B."/>
            <person name="Tian J.H."/>
            <person name="Sheng Y."/>
            <person name="Liu T."/>
            <person name="Pan Y.S."/>
            <person name="Xia L.Y."/>
            <person name="Li J."/>
            <person name="Zhao F."/>
            <person name="Cao W.C."/>
        </authorList>
    </citation>
    <scope>NUCLEOTIDE SEQUENCE [LARGE SCALE GENOMIC DNA]</scope>
    <source>
        <strain evidence="9">HaeL-2018</strain>
    </source>
</reference>
<dbReference type="InterPro" id="IPR050196">
    <property type="entry name" value="Cytochrome_P450_Monoox"/>
</dbReference>